<dbReference type="GO" id="GO:0006081">
    <property type="term" value="P:aldehyde metabolic process"/>
    <property type="evidence" value="ECO:0007669"/>
    <property type="project" value="InterPro"/>
</dbReference>
<dbReference type="InterPro" id="IPR016161">
    <property type="entry name" value="Ald_DH/histidinol_DH"/>
</dbReference>
<dbReference type="Pfam" id="PF00171">
    <property type="entry name" value="Aldedh"/>
    <property type="match status" value="1"/>
</dbReference>
<dbReference type="eggNOG" id="KOG2456">
    <property type="taxonomic scope" value="Eukaryota"/>
</dbReference>
<proteinExistence type="inferred from homology"/>
<dbReference type="GO" id="GO:0016620">
    <property type="term" value="F:oxidoreductase activity, acting on the aldehyde or oxo group of donors, NAD or NADP as acceptor"/>
    <property type="evidence" value="ECO:0007669"/>
    <property type="project" value="InterPro"/>
</dbReference>
<dbReference type="InterPro" id="IPR016163">
    <property type="entry name" value="Ald_DH_C"/>
</dbReference>
<evidence type="ECO:0000313" key="4">
    <source>
        <dbReference type="EMBL" id="AES87064.2"/>
    </source>
</evidence>
<dbReference type="SUPFAM" id="SSF53720">
    <property type="entry name" value="ALDH-like"/>
    <property type="match status" value="1"/>
</dbReference>
<dbReference type="Gene3D" id="3.40.309.10">
    <property type="entry name" value="Aldehyde Dehydrogenase, Chain A, domain 2"/>
    <property type="match status" value="1"/>
</dbReference>
<dbReference type="EnsemblPlants" id="AES87064">
    <property type="protein sequence ID" value="AES87064"/>
    <property type="gene ID" value="MTR_4g020710"/>
</dbReference>
<gene>
    <name evidence="4" type="ordered locus">MTR_4g020710</name>
</gene>
<dbReference type="EMBL" id="CM001220">
    <property type="protein sequence ID" value="AES87064.2"/>
    <property type="molecule type" value="Genomic_DNA"/>
</dbReference>
<reference evidence="4 6" key="2">
    <citation type="journal article" date="2014" name="BMC Genomics">
        <title>An improved genome release (version Mt4.0) for the model legume Medicago truncatula.</title>
        <authorList>
            <person name="Tang H."/>
            <person name="Krishnakumar V."/>
            <person name="Bidwell S."/>
            <person name="Rosen B."/>
            <person name="Chan A."/>
            <person name="Zhou S."/>
            <person name="Gentzbittel L."/>
            <person name="Childs K.L."/>
            <person name="Yandell M."/>
            <person name="Gundlach H."/>
            <person name="Mayer K.F."/>
            <person name="Schwartz D.C."/>
            <person name="Town C.D."/>
        </authorList>
    </citation>
    <scope>GENOME REANNOTATION</scope>
    <source>
        <strain evidence="5 6">cv. Jemalong A17</strain>
    </source>
</reference>
<accession>G7JSC5</accession>
<reference evidence="5" key="3">
    <citation type="submission" date="2015-04" db="UniProtKB">
        <authorList>
            <consortium name="EnsemblPlants"/>
        </authorList>
    </citation>
    <scope>IDENTIFICATION</scope>
    <source>
        <strain evidence="5">cv. Jemalong A17</strain>
    </source>
</reference>
<evidence type="ECO:0000256" key="1">
    <source>
        <dbReference type="ARBA" id="ARBA00009986"/>
    </source>
</evidence>
<evidence type="ECO:0000313" key="6">
    <source>
        <dbReference type="Proteomes" id="UP000002051"/>
    </source>
</evidence>
<dbReference type="InterPro" id="IPR015590">
    <property type="entry name" value="Aldehyde_DH_dom"/>
</dbReference>
<accession>A0A0C3WSU6</accession>
<sequence length="137" mass="15836">MNKVHMVNDTFKNNKNHHFERLCNLLKDLLFAASIVPGGSIDEKKLFIEPTILLHPPLDAEIMTEEIFGPLLPVITLTKIQETIQHPTTFLQRNVIFFKPNNLGISLNGIQVDVLWRSQYSWEALYQDENLGRVLQR</sequence>
<evidence type="ECO:0000313" key="5">
    <source>
        <dbReference type="EnsemblPlants" id="AES87064"/>
    </source>
</evidence>
<dbReference type="PANTHER" id="PTHR43570:SF17">
    <property type="entry name" value="ALDEHYDE DEHYDROGENASE FAMILY 3 MEMBER F1"/>
    <property type="match status" value="1"/>
</dbReference>
<name>G7JSC5_MEDTR</name>
<organism evidence="4 6">
    <name type="scientific">Medicago truncatula</name>
    <name type="common">Barrel medic</name>
    <name type="synonym">Medicago tribuloides</name>
    <dbReference type="NCBI Taxonomy" id="3880"/>
    <lineage>
        <taxon>Eukaryota</taxon>
        <taxon>Viridiplantae</taxon>
        <taxon>Streptophyta</taxon>
        <taxon>Embryophyta</taxon>
        <taxon>Tracheophyta</taxon>
        <taxon>Spermatophyta</taxon>
        <taxon>Magnoliopsida</taxon>
        <taxon>eudicotyledons</taxon>
        <taxon>Gunneridae</taxon>
        <taxon>Pentapetalae</taxon>
        <taxon>rosids</taxon>
        <taxon>fabids</taxon>
        <taxon>Fabales</taxon>
        <taxon>Fabaceae</taxon>
        <taxon>Papilionoideae</taxon>
        <taxon>50 kb inversion clade</taxon>
        <taxon>NPAAA clade</taxon>
        <taxon>Hologalegina</taxon>
        <taxon>IRL clade</taxon>
        <taxon>Trifolieae</taxon>
        <taxon>Medicago</taxon>
    </lineage>
</organism>
<dbReference type="HOGENOM" id="CLU_1868161_0_0_1"/>
<reference evidence="4 6" key="1">
    <citation type="journal article" date="2011" name="Nature">
        <title>The Medicago genome provides insight into the evolution of rhizobial symbioses.</title>
        <authorList>
            <person name="Young N.D."/>
            <person name="Debelle F."/>
            <person name="Oldroyd G.E."/>
            <person name="Geurts R."/>
            <person name="Cannon S.B."/>
            <person name="Udvardi M.K."/>
            <person name="Benedito V.A."/>
            <person name="Mayer K.F."/>
            <person name="Gouzy J."/>
            <person name="Schoof H."/>
            <person name="Van de Peer Y."/>
            <person name="Proost S."/>
            <person name="Cook D.R."/>
            <person name="Meyers B.C."/>
            <person name="Spannagl M."/>
            <person name="Cheung F."/>
            <person name="De Mita S."/>
            <person name="Krishnakumar V."/>
            <person name="Gundlach H."/>
            <person name="Zhou S."/>
            <person name="Mudge J."/>
            <person name="Bharti A.K."/>
            <person name="Murray J.D."/>
            <person name="Naoumkina M.A."/>
            <person name="Rosen B."/>
            <person name="Silverstein K.A."/>
            <person name="Tang H."/>
            <person name="Rombauts S."/>
            <person name="Zhao P.X."/>
            <person name="Zhou P."/>
            <person name="Barbe V."/>
            <person name="Bardou P."/>
            <person name="Bechner M."/>
            <person name="Bellec A."/>
            <person name="Berger A."/>
            <person name="Berges H."/>
            <person name="Bidwell S."/>
            <person name="Bisseling T."/>
            <person name="Choisne N."/>
            <person name="Couloux A."/>
            <person name="Denny R."/>
            <person name="Deshpande S."/>
            <person name="Dai X."/>
            <person name="Doyle J.J."/>
            <person name="Dudez A.M."/>
            <person name="Farmer A.D."/>
            <person name="Fouteau S."/>
            <person name="Franken C."/>
            <person name="Gibelin C."/>
            <person name="Gish J."/>
            <person name="Goldstein S."/>
            <person name="Gonzalez A.J."/>
            <person name="Green P.J."/>
            <person name="Hallab A."/>
            <person name="Hartog M."/>
            <person name="Hua A."/>
            <person name="Humphray S.J."/>
            <person name="Jeong D.H."/>
            <person name="Jing Y."/>
            <person name="Jocker A."/>
            <person name="Kenton S.M."/>
            <person name="Kim D.J."/>
            <person name="Klee K."/>
            <person name="Lai H."/>
            <person name="Lang C."/>
            <person name="Lin S."/>
            <person name="Macmil S.L."/>
            <person name="Magdelenat G."/>
            <person name="Matthews L."/>
            <person name="McCorrison J."/>
            <person name="Monaghan E.L."/>
            <person name="Mun J.H."/>
            <person name="Najar F.Z."/>
            <person name="Nicholson C."/>
            <person name="Noirot C."/>
            <person name="O'Bleness M."/>
            <person name="Paule C.R."/>
            <person name="Poulain J."/>
            <person name="Prion F."/>
            <person name="Qin B."/>
            <person name="Qu C."/>
            <person name="Retzel E.F."/>
            <person name="Riddle C."/>
            <person name="Sallet E."/>
            <person name="Samain S."/>
            <person name="Samson N."/>
            <person name="Sanders I."/>
            <person name="Saurat O."/>
            <person name="Scarpelli C."/>
            <person name="Schiex T."/>
            <person name="Segurens B."/>
            <person name="Severin A.J."/>
            <person name="Sherrier D.J."/>
            <person name="Shi R."/>
            <person name="Sims S."/>
            <person name="Singer S.R."/>
            <person name="Sinharoy S."/>
            <person name="Sterck L."/>
            <person name="Viollet A."/>
            <person name="Wang B.B."/>
            <person name="Wang K."/>
            <person name="Wang M."/>
            <person name="Wang X."/>
            <person name="Warfsmann J."/>
            <person name="Weissenbach J."/>
            <person name="White D.D."/>
            <person name="White J.D."/>
            <person name="Wiley G.B."/>
            <person name="Wincker P."/>
            <person name="Xing Y."/>
            <person name="Yang L."/>
            <person name="Yao Z."/>
            <person name="Ying F."/>
            <person name="Zhai J."/>
            <person name="Zhou L."/>
            <person name="Zuber A."/>
            <person name="Denarie J."/>
            <person name="Dixon R.A."/>
            <person name="May G.D."/>
            <person name="Schwartz D.C."/>
            <person name="Rogers J."/>
            <person name="Quetier F."/>
            <person name="Town C.D."/>
            <person name="Roe B.A."/>
        </authorList>
    </citation>
    <scope>NUCLEOTIDE SEQUENCE [LARGE SCALE GENOMIC DNA]</scope>
    <source>
        <strain evidence="4">A17</strain>
        <strain evidence="5 6">cv. Jemalong A17</strain>
    </source>
</reference>
<keyword evidence="2" id="KW-0560">Oxidoreductase</keyword>
<dbReference type="PANTHER" id="PTHR43570">
    <property type="entry name" value="ALDEHYDE DEHYDROGENASE"/>
    <property type="match status" value="1"/>
</dbReference>
<keyword evidence="6" id="KW-1185">Reference proteome</keyword>
<dbReference type="PaxDb" id="3880-AES87064"/>
<dbReference type="AlphaFoldDB" id="G7JSC5"/>
<protein>
    <submittedName>
        <fullName evidence="4">NAD-dependent aldehyde dehydrogenase family protein</fullName>
    </submittedName>
</protein>
<evidence type="ECO:0000256" key="2">
    <source>
        <dbReference type="ARBA" id="ARBA00023002"/>
    </source>
</evidence>
<feature type="domain" description="Aldehyde dehydrogenase" evidence="3">
    <location>
        <begin position="17"/>
        <end position="85"/>
    </location>
</feature>
<evidence type="ECO:0000259" key="3">
    <source>
        <dbReference type="Pfam" id="PF00171"/>
    </source>
</evidence>
<dbReference type="InterPro" id="IPR012394">
    <property type="entry name" value="Aldehyde_DH_NAD(P)"/>
</dbReference>
<comment type="similarity">
    <text evidence="1">Belongs to the aldehyde dehydrogenase family.</text>
</comment>
<dbReference type="STRING" id="3880.G7JSC5"/>
<dbReference type="Proteomes" id="UP000002051">
    <property type="component" value="Chromosome 4"/>
</dbReference>